<evidence type="ECO:0000256" key="1">
    <source>
        <dbReference type="SAM" id="MobiDB-lite"/>
    </source>
</evidence>
<evidence type="ECO:0000259" key="2">
    <source>
        <dbReference type="Pfam" id="PF14383"/>
    </source>
</evidence>
<name>A0A822Z8D6_NELNU</name>
<accession>A0A822Z8D6</accession>
<dbReference type="InterPro" id="IPR033334">
    <property type="entry name" value="LNG1/2"/>
</dbReference>
<dbReference type="Proteomes" id="UP000607653">
    <property type="component" value="Unassembled WGS sequence"/>
</dbReference>
<feature type="domain" description="DUF3741" evidence="2">
    <location>
        <begin position="121"/>
        <end position="147"/>
    </location>
</feature>
<dbReference type="PANTHER" id="PTHR31680">
    <property type="entry name" value="LONGIFOLIA PROTEIN"/>
    <property type="match status" value="1"/>
</dbReference>
<evidence type="ECO:0000313" key="4">
    <source>
        <dbReference type="Proteomes" id="UP000607653"/>
    </source>
</evidence>
<dbReference type="AlphaFoldDB" id="A0A822Z8D6"/>
<keyword evidence="4" id="KW-1185">Reference proteome</keyword>
<feature type="compositionally biased region" description="Polar residues" evidence="1">
    <location>
        <begin position="1"/>
        <end position="19"/>
    </location>
</feature>
<dbReference type="GO" id="GO:0051513">
    <property type="term" value="P:regulation of monopolar cell growth"/>
    <property type="evidence" value="ECO:0007669"/>
    <property type="project" value="InterPro"/>
</dbReference>
<evidence type="ECO:0000313" key="3">
    <source>
        <dbReference type="EMBL" id="DAD39629.1"/>
    </source>
</evidence>
<protein>
    <recommendedName>
        <fullName evidence="2">DUF3741 domain-containing protein</fullName>
    </recommendedName>
</protein>
<dbReference type="EMBL" id="DUZY01000005">
    <property type="protein sequence ID" value="DAD39629.1"/>
    <property type="molecule type" value="Genomic_DNA"/>
</dbReference>
<gene>
    <name evidence="3" type="ORF">HUJ06_013952</name>
</gene>
<feature type="region of interest" description="Disordered" evidence="1">
    <location>
        <begin position="1"/>
        <end position="48"/>
    </location>
</feature>
<dbReference type="InterPro" id="IPR032795">
    <property type="entry name" value="DUF3741-assoc"/>
</dbReference>
<sequence length="244" mass="27626">MQLENSLGSPTCPSDLQQHLQEKQPYVRSSPENVKHSTPKIRSPVPEISTPVKTPLPLPVFNFKEGLQSSWKFKEAPRLSLDSRATIDGKGNLYPREFRMNAAILVATQCSLNSREAAFADDNDKQHRSPSVTAWLMGLEALPDSNRELLNKANQPELRKSALESRVSRDLHQYRFVDGNNFQMKQPCQTNFKNNVIRNATRDNAARQDNKSNVRTPDLMDFYVRKPNEQSKSPSECLYAAPAT</sequence>
<reference evidence="3 4" key="1">
    <citation type="journal article" date="2020" name="Mol. Biol. Evol.">
        <title>Distinct Expression and Methylation Patterns for Genes with Different Fates following a Single Whole-Genome Duplication in Flowering Plants.</title>
        <authorList>
            <person name="Shi T."/>
            <person name="Rahmani R.S."/>
            <person name="Gugger P.F."/>
            <person name="Wang M."/>
            <person name="Li H."/>
            <person name="Zhang Y."/>
            <person name="Li Z."/>
            <person name="Wang Q."/>
            <person name="Van de Peer Y."/>
            <person name="Marchal K."/>
            <person name="Chen J."/>
        </authorList>
    </citation>
    <scope>NUCLEOTIDE SEQUENCE [LARGE SCALE GENOMIC DNA]</scope>
    <source>
        <tissue evidence="3">Leaf</tissue>
    </source>
</reference>
<comment type="caution">
    <text evidence="3">The sequence shown here is derived from an EMBL/GenBank/DDBJ whole genome shotgun (WGS) entry which is preliminary data.</text>
</comment>
<dbReference type="Pfam" id="PF14383">
    <property type="entry name" value="VARLMGL"/>
    <property type="match status" value="1"/>
</dbReference>
<organism evidence="3 4">
    <name type="scientific">Nelumbo nucifera</name>
    <name type="common">Sacred lotus</name>
    <dbReference type="NCBI Taxonomy" id="4432"/>
    <lineage>
        <taxon>Eukaryota</taxon>
        <taxon>Viridiplantae</taxon>
        <taxon>Streptophyta</taxon>
        <taxon>Embryophyta</taxon>
        <taxon>Tracheophyta</taxon>
        <taxon>Spermatophyta</taxon>
        <taxon>Magnoliopsida</taxon>
        <taxon>Proteales</taxon>
        <taxon>Nelumbonaceae</taxon>
        <taxon>Nelumbo</taxon>
    </lineage>
</organism>
<feature type="region of interest" description="Disordered" evidence="1">
    <location>
        <begin position="225"/>
        <end position="244"/>
    </location>
</feature>
<dbReference type="PANTHER" id="PTHR31680:SF12">
    <property type="entry name" value="OS11G0587300 PROTEIN"/>
    <property type="match status" value="1"/>
</dbReference>
<proteinExistence type="predicted"/>